<reference evidence="2" key="1">
    <citation type="journal article" date="2023" name="G3 (Bethesda)">
        <title>Genome assembly and association tests identify interacting loci associated with vigor, precocity, and sex in interspecific pistachio rootstocks.</title>
        <authorList>
            <person name="Palmer W."/>
            <person name="Jacygrad E."/>
            <person name="Sagayaradj S."/>
            <person name="Cavanaugh K."/>
            <person name="Han R."/>
            <person name="Bertier L."/>
            <person name="Beede B."/>
            <person name="Kafkas S."/>
            <person name="Golino D."/>
            <person name="Preece J."/>
            <person name="Michelmore R."/>
        </authorList>
    </citation>
    <scope>NUCLEOTIDE SEQUENCE [LARGE SCALE GENOMIC DNA]</scope>
</reference>
<dbReference type="Proteomes" id="UP001163603">
    <property type="component" value="Chromosome 3"/>
</dbReference>
<organism evidence="1 2">
    <name type="scientific">Pistacia integerrima</name>
    <dbReference type="NCBI Taxonomy" id="434235"/>
    <lineage>
        <taxon>Eukaryota</taxon>
        <taxon>Viridiplantae</taxon>
        <taxon>Streptophyta</taxon>
        <taxon>Embryophyta</taxon>
        <taxon>Tracheophyta</taxon>
        <taxon>Spermatophyta</taxon>
        <taxon>Magnoliopsida</taxon>
        <taxon>eudicotyledons</taxon>
        <taxon>Gunneridae</taxon>
        <taxon>Pentapetalae</taxon>
        <taxon>rosids</taxon>
        <taxon>malvids</taxon>
        <taxon>Sapindales</taxon>
        <taxon>Anacardiaceae</taxon>
        <taxon>Pistacia</taxon>
    </lineage>
</organism>
<keyword evidence="2" id="KW-1185">Reference proteome</keyword>
<protein>
    <submittedName>
        <fullName evidence="1">Uncharacterized protein</fullName>
    </submittedName>
</protein>
<accession>A0ACC0Z134</accession>
<sequence length="870" mass="97645">MSDLDRQIEQLKKCEPLKESEVKALCLKAMEILVEESNVQRVDAPVTICGDIHGQFYDMKELFKVGGDCPKTNYLFLGDFVDRGFYSVETFLLLLALKVVIVHNYVLKFFDFFLVRYPDRITLIRGNHESRQITQVYGFYDECLRKYGSVNVWRYCTDIFDYLSLSALIENKIFSVHGGLSPAISTLDQIRMIDRKQEVPHDGAMCDLLWSDPEDIVDGWGLSPRGAGFLFGGSVVTSFNHSNNIDYICRAHQLVMEGYKWMFNNQIVTVWSAPNYCYRCGNVAAILELDENLNKQFRVFDAAPQNTIHVLQNRMREQARDFTGGSSAFNYMGRLDWEERVFTEEFSSEKPHVSSYLFLTNFSCQFIQFKAYAEMGWFSSPAILFIFLSLLLVPTRTHLQSSEEGYISVVISNKGLDFVKSVLISKAISSIIPLKLKDIEKSKKIPVVGKVQMVLSNITIYNVNIDTSYAKIGDTGVVLVASGATANLSMNWKYSYGTWLLPIAVSDSGSASVLVEGMEVGVTIALKDQGGMIKLSLLDCGSSVKDISVKLDGGASWLYQGVVEAFGGKIRSAVEDAISKKTREEITKLDSLLQSLPKEIPVNDVAAFNVTFVSSPVLRSSSVELEINGLFSASSDTAVPNYDHQRLQASIYCNTPAKMVGIAFHENVFSSAALVYFNANYMHWIVDKVPDESLLNTAGWRYIVPKLYKLYPNDEMNLNLSVTSPPIIKISEHDIDVTVYLDVIINVLDSNEVVPVACISLVISTSCTPKILSNNLIGSIRLIDFTAALKWSNIGNLHMQLVQSVMSTLLKTVFMPYVNLRLLRGFPLPIVRGFSIRNADIFYIDSWVVICSDVAFTEQTEFYQQPIYHS</sequence>
<gene>
    <name evidence="1" type="ORF">Pint_04070</name>
</gene>
<name>A0ACC0Z134_9ROSI</name>
<evidence type="ECO:0000313" key="1">
    <source>
        <dbReference type="EMBL" id="KAJ0044971.1"/>
    </source>
</evidence>
<proteinExistence type="predicted"/>
<comment type="caution">
    <text evidence="1">The sequence shown here is derived from an EMBL/GenBank/DDBJ whole genome shotgun (WGS) entry which is preliminary data.</text>
</comment>
<evidence type="ECO:0000313" key="2">
    <source>
        <dbReference type="Proteomes" id="UP001163603"/>
    </source>
</evidence>
<dbReference type="EMBL" id="CM047738">
    <property type="protein sequence ID" value="KAJ0044971.1"/>
    <property type="molecule type" value="Genomic_DNA"/>
</dbReference>